<dbReference type="AlphaFoldDB" id="A0A0A9FI96"/>
<name>A0A0A9FI96_ARUDO</name>
<proteinExistence type="predicted"/>
<evidence type="ECO:0000313" key="1">
    <source>
        <dbReference type="EMBL" id="JAE10954.1"/>
    </source>
</evidence>
<sequence>MATIQSPSYLHVLIWLTN</sequence>
<dbReference type="EMBL" id="GBRH01186942">
    <property type="protein sequence ID" value="JAE10954.1"/>
    <property type="molecule type" value="Transcribed_RNA"/>
</dbReference>
<protein>
    <submittedName>
        <fullName evidence="1">Uncharacterized protein</fullName>
    </submittedName>
</protein>
<accession>A0A0A9FI96</accession>
<reference evidence="1" key="2">
    <citation type="journal article" date="2015" name="Data Brief">
        <title>Shoot transcriptome of the giant reed, Arundo donax.</title>
        <authorList>
            <person name="Barrero R.A."/>
            <person name="Guerrero F.D."/>
            <person name="Moolhuijzen P."/>
            <person name="Goolsby J.A."/>
            <person name="Tidwell J."/>
            <person name="Bellgard S.E."/>
            <person name="Bellgard M.I."/>
        </authorList>
    </citation>
    <scope>NUCLEOTIDE SEQUENCE</scope>
    <source>
        <tissue evidence="1">Shoot tissue taken approximately 20 cm above the soil surface</tissue>
    </source>
</reference>
<organism evidence="1">
    <name type="scientific">Arundo donax</name>
    <name type="common">Giant reed</name>
    <name type="synonym">Donax arundinaceus</name>
    <dbReference type="NCBI Taxonomy" id="35708"/>
    <lineage>
        <taxon>Eukaryota</taxon>
        <taxon>Viridiplantae</taxon>
        <taxon>Streptophyta</taxon>
        <taxon>Embryophyta</taxon>
        <taxon>Tracheophyta</taxon>
        <taxon>Spermatophyta</taxon>
        <taxon>Magnoliopsida</taxon>
        <taxon>Liliopsida</taxon>
        <taxon>Poales</taxon>
        <taxon>Poaceae</taxon>
        <taxon>PACMAD clade</taxon>
        <taxon>Arundinoideae</taxon>
        <taxon>Arundineae</taxon>
        <taxon>Arundo</taxon>
    </lineage>
</organism>
<reference evidence="1" key="1">
    <citation type="submission" date="2014-09" db="EMBL/GenBank/DDBJ databases">
        <authorList>
            <person name="Magalhaes I.L.F."/>
            <person name="Oliveira U."/>
            <person name="Santos F.R."/>
            <person name="Vidigal T.H.D.A."/>
            <person name="Brescovit A.D."/>
            <person name="Santos A.J."/>
        </authorList>
    </citation>
    <scope>NUCLEOTIDE SEQUENCE</scope>
    <source>
        <tissue evidence="1">Shoot tissue taken approximately 20 cm above the soil surface</tissue>
    </source>
</reference>